<keyword evidence="2" id="KW-0677">Repeat</keyword>
<dbReference type="SMART" id="SM00355">
    <property type="entry name" value="ZnF_C2H2"/>
    <property type="match status" value="3"/>
</dbReference>
<protein>
    <recommendedName>
        <fullName evidence="7">C2H2-type domain-containing protein</fullName>
    </recommendedName>
</protein>
<dbReference type="Pfam" id="PF00096">
    <property type="entry name" value="zf-C2H2"/>
    <property type="match status" value="2"/>
</dbReference>
<dbReference type="PANTHER" id="PTHR23235:SF176">
    <property type="entry name" value="C2H2-TYPE DOMAIN-CONTAINING PROTEIN"/>
    <property type="match status" value="1"/>
</dbReference>
<sequence length="280" mass="30657">SKNVQNRDVEDSDQPAADCGRGGNLRCVRKNHRGVRGGDSPLKARDRPPAPPTGAFPAEITSYVVVVSPFSVNLMELVVLLAAVSEQPDLNFSLDQKEEDPPHIKVEEEDPWSDQQTSEPNSFVCPSNSAETSQQEDDDASSVPDASGLDVMELDAPACASASETYPNPNGDEVAAVNGQLSGGAASSYVCTACGQVFPQRAQWARHVQTHRKVETKGDRSYTCDICGKRLTRFDGYQKHLRVHTGEKPYCCDLCGRRFSDNSNYKRHFRTHAAQKSKQS</sequence>
<feature type="domain" description="C2H2-type" evidence="7">
    <location>
        <begin position="250"/>
        <end position="277"/>
    </location>
</feature>
<evidence type="ECO:0000256" key="3">
    <source>
        <dbReference type="ARBA" id="ARBA00022771"/>
    </source>
</evidence>
<dbReference type="Gene3D" id="3.30.160.60">
    <property type="entry name" value="Classic Zinc Finger"/>
    <property type="match status" value="2"/>
</dbReference>
<reference evidence="8 9" key="1">
    <citation type="journal article" date="2007" name="Nature">
        <title>The medaka draft genome and insights into vertebrate genome evolution.</title>
        <authorList>
            <person name="Kasahara M."/>
            <person name="Naruse K."/>
            <person name="Sasaki S."/>
            <person name="Nakatani Y."/>
            <person name="Qu W."/>
            <person name="Ahsan B."/>
            <person name="Yamada T."/>
            <person name="Nagayasu Y."/>
            <person name="Doi K."/>
            <person name="Kasai Y."/>
            <person name="Jindo T."/>
            <person name="Kobayashi D."/>
            <person name="Shimada A."/>
            <person name="Toyoda A."/>
            <person name="Kuroki Y."/>
            <person name="Fujiyama A."/>
            <person name="Sasaki T."/>
            <person name="Shimizu A."/>
            <person name="Asakawa S."/>
            <person name="Shimizu N."/>
            <person name="Hashimoto S."/>
            <person name="Yang J."/>
            <person name="Lee Y."/>
            <person name="Matsushima K."/>
            <person name="Sugano S."/>
            <person name="Sakaizumi M."/>
            <person name="Narita T."/>
            <person name="Ohishi K."/>
            <person name="Haga S."/>
            <person name="Ohta F."/>
            <person name="Nomoto H."/>
            <person name="Nogata K."/>
            <person name="Morishita T."/>
            <person name="Endo T."/>
            <person name="Shin-I T."/>
            <person name="Takeda H."/>
            <person name="Morishita S."/>
            <person name="Kohara Y."/>
        </authorList>
    </citation>
    <scope>NUCLEOTIDE SEQUENCE [LARGE SCALE GENOMIC DNA]</scope>
    <source>
        <strain evidence="8 9">Hd-rR</strain>
    </source>
</reference>
<dbReference type="PANTHER" id="PTHR23235">
    <property type="entry name" value="KRUEPPEL-LIKE TRANSCRIPTION FACTOR"/>
    <property type="match status" value="1"/>
</dbReference>
<dbReference type="InParanoid" id="A0A3B3HBM0"/>
<proteinExistence type="predicted"/>
<reference evidence="8" key="2">
    <citation type="submission" date="2025-08" db="UniProtKB">
        <authorList>
            <consortium name="Ensembl"/>
        </authorList>
    </citation>
    <scope>IDENTIFICATION</scope>
    <source>
        <strain evidence="8">Hd-rR</strain>
    </source>
</reference>
<evidence type="ECO:0000256" key="1">
    <source>
        <dbReference type="ARBA" id="ARBA00022723"/>
    </source>
</evidence>
<dbReference type="SUPFAM" id="SSF57667">
    <property type="entry name" value="beta-beta-alpha zinc fingers"/>
    <property type="match status" value="2"/>
</dbReference>
<dbReference type="PROSITE" id="PS50157">
    <property type="entry name" value="ZINC_FINGER_C2H2_2"/>
    <property type="match status" value="3"/>
</dbReference>
<dbReference type="InterPro" id="IPR013087">
    <property type="entry name" value="Znf_C2H2_type"/>
</dbReference>
<dbReference type="PROSITE" id="PS00028">
    <property type="entry name" value="ZINC_FINGER_C2H2_1"/>
    <property type="match status" value="3"/>
</dbReference>
<reference evidence="8" key="3">
    <citation type="submission" date="2025-09" db="UniProtKB">
        <authorList>
            <consortium name="Ensembl"/>
        </authorList>
    </citation>
    <scope>IDENTIFICATION</scope>
    <source>
        <strain evidence="8">Hd-rR</strain>
    </source>
</reference>
<dbReference type="GeneTree" id="ENSGT00940000161979"/>
<dbReference type="Bgee" id="ENSORLG00000029473">
    <property type="expression patterns" value="Expressed in ovary and 14 other cell types or tissues"/>
</dbReference>
<organism evidence="8 9">
    <name type="scientific">Oryzias latipes</name>
    <name type="common">Japanese rice fish</name>
    <name type="synonym">Japanese killifish</name>
    <dbReference type="NCBI Taxonomy" id="8090"/>
    <lineage>
        <taxon>Eukaryota</taxon>
        <taxon>Metazoa</taxon>
        <taxon>Chordata</taxon>
        <taxon>Craniata</taxon>
        <taxon>Vertebrata</taxon>
        <taxon>Euteleostomi</taxon>
        <taxon>Actinopterygii</taxon>
        <taxon>Neopterygii</taxon>
        <taxon>Teleostei</taxon>
        <taxon>Neoteleostei</taxon>
        <taxon>Acanthomorphata</taxon>
        <taxon>Ovalentaria</taxon>
        <taxon>Atherinomorphae</taxon>
        <taxon>Beloniformes</taxon>
        <taxon>Adrianichthyidae</taxon>
        <taxon>Oryziinae</taxon>
        <taxon>Oryzias</taxon>
    </lineage>
</organism>
<accession>A0A3B3HBM0</accession>
<dbReference type="InterPro" id="IPR036236">
    <property type="entry name" value="Znf_C2H2_sf"/>
</dbReference>
<feature type="region of interest" description="Disordered" evidence="6">
    <location>
        <begin position="1"/>
        <end position="56"/>
    </location>
</feature>
<keyword evidence="4" id="KW-0862">Zinc</keyword>
<keyword evidence="9" id="KW-1185">Reference proteome</keyword>
<feature type="domain" description="C2H2-type" evidence="7">
    <location>
        <begin position="222"/>
        <end position="249"/>
    </location>
</feature>
<evidence type="ECO:0000313" key="8">
    <source>
        <dbReference type="Ensembl" id="ENSORLP00000028920.1"/>
    </source>
</evidence>
<keyword evidence="1" id="KW-0479">Metal-binding</keyword>
<feature type="region of interest" description="Disordered" evidence="6">
    <location>
        <begin position="93"/>
        <end position="147"/>
    </location>
</feature>
<dbReference type="Pfam" id="PF13894">
    <property type="entry name" value="zf-C2H2_4"/>
    <property type="match status" value="1"/>
</dbReference>
<feature type="compositionally biased region" description="Basic and acidic residues" evidence="6">
    <location>
        <begin position="95"/>
        <end position="106"/>
    </location>
</feature>
<feature type="compositionally biased region" description="Polar residues" evidence="6">
    <location>
        <begin position="113"/>
        <end position="133"/>
    </location>
</feature>
<keyword evidence="3 5" id="KW-0863">Zinc-finger</keyword>
<evidence type="ECO:0000256" key="6">
    <source>
        <dbReference type="SAM" id="MobiDB-lite"/>
    </source>
</evidence>
<dbReference type="Proteomes" id="UP000001038">
    <property type="component" value="Chromosome 11"/>
</dbReference>
<name>A0A3B3HBM0_ORYLA</name>
<feature type="domain" description="C2H2-type" evidence="7">
    <location>
        <begin position="189"/>
        <end position="216"/>
    </location>
</feature>
<dbReference type="GO" id="GO:0008270">
    <property type="term" value="F:zinc ion binding"/>
    <property type="evidence" value="ECO:0007669"/>
    <property type="project" value="UniProtKB-KW"/>
</dbReference>
<evidence type="ECO:0000256" key="5">
    <source>
        <dbReference type="PROSITE-ProRule" id="PRU00042"/>
    </source>
</evidence>
<evidence type="ECO:0000256" key="2">
    <source>
        <dbReference type="ARBA" id="ARBA00022737"/>
    </source>
</evidence>
<gene>
    <name evidence="8" type="primary">LOC101160082</name>
</gene>
<dbReference type="AlphaFoldDB" id="A0A3B3HBM0"/>
<dbReference type="Ensembl" id="ENSORLT00000029308.1">
    <property type="protein sequence ID" value="ENSORLP00000028920.1"/>
    <property type="gene ID" value="ENSORLG00000029473.1"/>
</dbReference>
<dbReference type="FunFam" id="3.30.160.60:FF:002343">
    <property type="entry name" value="Zinc finger protein 33A"/>
    <property type="match status" value="1"/>
</dbReference>
<evidence type="ECO:0000259" key="7">
    <source>
        <dbReference type="PROSITE" id="PS50157"/>
    </source>
</evidence>
<evidence type="ECO:0000313" key="9">
    <source>
        <dbReference type="Proteomes" id="UP000001038"/>
    </source>
</evidence>
<evidence type="ECO:0000256" key="4">
    <source>
        <dbReference type="ARBA" id="ARBA00022833"/>
    </source>
</evidence>